<name>A0A9Q3DE76_9BASI</name>
<keyword evidence="3" id="KW-1185">Reference proteome</keyword>
<dbReference type="AlphaFoldDB" id="A0A9Q3DE76"/>
<comment type="caution">
    <text evidence="2">The sequence shown here is derived from an EMBL/GenBank/DDBJ whole genome shotgun (WGS) entry which is preliminary data.</text>
</comment>
<dbReference type="InterPro" id="IPR041588">
    <property type="entry name" value="Integrase_H2C2"/>
</dbReference>
<evidence type="ECO:0000259" key="1">
    <source>
        <dbReference type="Pfam" id="PF17921"/>
    </source>
</evidence>
<reference evidence="2" key="1">
    <citation type="submission" date="2021-03" db="EMBL/GenBank/DDBJ databases">
        <title>Draft genome sequence of rust myrtle Austropuccinia psidii MF-1, a brazilian biotype.</title>
        <authorList>
            <person name="Quecine M.C."/>
            <person name="Pachon D.M.R."/>
            <person name="Bonatelli M.L."/>
            <person name="Correr F.H."/>
            <person name="Franceschini L.M."/>
            <person name="Leite T.F."/>
            <person name="Margarido G.R.A."/>
            <person name="Almeida C.A."/>
            <person name="Ferrarezi J.A."/>
            <person name="Labate C.A."/>
        </authorList>
    </citation>
    <scope>NUCLEOTIDE SEQUENCE</scope>
    <source>
        <strain evidence="2">MF-1</strain>
    </source>
</reference>
<protein>
    <recommendedName>
        <fullName evidence="1">Integrase zinc-binding domain-containing protein</fullName>
    </recommendedName>
</protein>
<dbReference type="Gene3D" id="1.10.340.70">
    <property type="match status" value="1"/>
</dbReference>
<accession>A0A9Q3DE76</accession>
<dbReference type="Pfam" id="PF17921">
    <property type="entry name" value="Integrase_H2C2"/>
    <property type="match status" value="1"/>
</dbReference>
<evidence type="ECO:0000313" key="2">
    <source>
        <dbReference type="EMBL" id="MBW0501330.1"/>
    </source>
</evidence>
<dbReference type="Proteomes" id="UP000765509">
    <property type="component" value="Unassembled WGS sequence"/>
</dbReference>
<gene>
    <name evidence="2" type="ORF">O181_041045</name>
</gene>
<evidence type="ECO:0000313" key="3">
    <source>
        <dbReference type="Proteomes" id="UP000765509"/>
    </source>
</evidence>
<feature type="domain" description="Integrase zinc-binding" evidence="1">
    <location>
        <begin position="5"/>
        <end position="62"/>
    </location>
</feature>
<proteinExistence type="predicted"/>
<organism evidence="2 3">
    <name type="scientific">Austropuccinia psidii MF-1</name>
    <dbReference type="NCBI Taxonomy" id="1389203"/>
    <lineage>
        <taxon>Eukaryota</taxon>
        <taxon>Fungi</taxon>
        <taxon>Dikarya</taxon>
        <taxon>Basidiomycota</taxon>
        <taxon>Pucciniomycotina</taxon>
        <taxon>Pucciniomycetes</taxon>
        <taxon>Pucciniales</taxon>
        <taxon>Sphaerophragmiaceae</taxon>
        <taxon>Austropuccinia</taxon>
    </lineage>
</organism>
<dbReference type="EMBL" id="AVOT02016271">
    <property type="protein sequence ID" value="MBW0501330.1"/>
    <property type="molecule type" value="Genomic_DNA"/>
</dbReference>
<sequence length="87" mass="9959">MALTDRALINTILQECQNSVAAGHLTEYRTLERVKTCAWWPNRKKDVAEDSQTCDRCQKENSATAKKFGMMIQIQEQKSPCEIAHMD</sequence>